<accession>A0A7I8K8X8</accession>
<evidence type="ECO:0000313" key="4">
    <source>
        <dbReference type="EMBL" id="CAA7393460.1"/>
    </source>
</evidence>
<reference evidence="4" key="1">
    <citation type="submission" date="2020-02" db="EMBL/GenBank/DDBJ databases">
        <authorList>
            <person name="Scholz U."/>
            <person name="Mascher M."/>
            <person name="Fiebig A."/>
        </authorList>
    </citation>
    <scope>NUCLEOTIDE SEQUENCE</scope>
</reference>
<dbReference type="Proteomes" id="UP000663760">
    <property type="component" value="Chromosome 3"/>
</dbReference>
<organism evidence="4 5">
    <name type="scientific">Spirodela intermedia</name>
    <name type="common">Intermediate duckweed</name>
    <dbReference type="NCBI Taxonomy" id="51605"/>
    <lineage>
        <taxon>Eukaryota</taxon>
        <taxon>Viridiplantae</taxon>
        <taxon>Streptophyta</taxon>
        <taxon>Embryophyta</taxon>
        <taxon>Tracheophyta</taxon>
        <taxon>Spermatophyta</taxon>
        <taxon>Magnoliopsida</taxon>
        <taxon>Liliopsida</taxon>
        <taxon>Araceae</taxon>
        <taxon>Lemnoideae</taxon>
        <taxon>Spirodela</taxon>
    </lineage>
</organism>
<dbReference type="InterPro" id="IPR050667">
    <property type="entry name" value="PPR-containing_protein"/>
</dbReference>
<evidence type="ECO:0000256" key="1">
    <source>
        <dbReference type="ARBA" id="ARBA00007626"/>
    </source>
</evidence>
<dbReference type="PANTHER" id="PTHR47939:SF12">
    <property type="entry name" value="PENTACOTRIPEPTIDE-REPEAT REGION OF PRORP DOMAIN-CONTAINING PROTEIN"/>
    <property type="match status" value="1"/>
</dbReference>
<sequence length="504" mass="56947">MVISKYPVFSRFILRTHHLSSSSSGPDDPSALLRVCTVLFQQQNSSDERLHSFLRAIDFDLSHEFFLQICNRFPCSWRPVLRFFRYADGCSTDPRSRHSFSLTPVAVNKMIDIIGKSKNIQLLWDFLGEMAPRQGLVNLRSMQLAVRAFAQGRQIKKCVGVFHLFHSHGLSLCTVSALNAVVSELCSRRLVDEAKDVVARLKASIRPDGTTYSLLVVGFCRAGDLVSASKVWNAMSDDRLEPEMAAYNEMIATFFKFNRSGEAMAIFECLRNGKMSDLDLTIYRTVISWLCKEGKIERPLMLVAEMVKRGVGIDGPTLGALAYGLLCRKRISEGYKVLQVTRGEPDISVYHGLIKGLLRLRRAREATQVFREMTQRGIRPSMHTYIMLLQGLLGRRGRKAADPAVNFETVFVGGLVKMGRMLDATKYVERSMSGGTEVPRFDYNKFLRDFSNEGGVVMFEQVGRRLKETGMVDLGDVFLSYGEKMVTRDRRRSAPLLDDEPELD</sequence>
<dbReference type="AlphaFoldDB" id="A0A7I8K8X8"/>
<feature type="repeat" description="PPR" evidence="3">
    <location>
        <begin position="279"/>
        <end position="313"/>
    </location>
</feature>
<comment type="similarity">
    <text evidence="1">Belongs to the PPR family. P subfamily.</text>
</comment>
<dbReference type="Pfam" id="PF13041">
    <property type="entry name" value="PPR_2"/>
    <property type="match status" value="1"/>
</dbReference>
<dbReference type="EMBL" id="LR746266">
    <property type="protein sequence ID" value="CAA7393460.1"/>
    <property type="molecule type" value="Genomic_DNA"/>
</dbReference>
<name>A0A7I8K8X8_SPIIN</name>
<proteinExistence type="inferred from homology"/>
<dbReference type="NCBIfam" id="TIGR00756">
    <property type="entry name" value="PPR"/>
    <property type="match status" value="3"/>
</dbReference>
<dbReference type="Pfam" id="PF12854">
    <property type="entry name" value="PPR_1"/>
    <property type="match status" value="1"/>
</dbReference>
<protein>
    <submittedName>
        <fullName evidence="4">Uncharacterized protein</fullName>
    </submittedName>
</protein>
<keyword evidence="2" id="KW-0677">Repeat</keyword>
<dbReference type="PANTHER" id="PTHR47939">
    <property type="entry name" value="MEMBRANE-ASSOCIATED SALT-INDUCIBLE PROTEIN-LIKE"/>
    <property type="match status" value="1"/>
</dbReference>
<keyword evidence="5" id="KW-1185">Reference proteome</keyword>
<evidence type="ECO:0000256" key="3">
    <source>
        <dbReference type="PROSITE-ProRule" id="PRU00708"/>
    </source>
</evidence>
<dbReference type="InterPro" id="IPR011990">
    <property type="entry name" value="TPR-like_helical_dom_sf"/>
</dbReference>
<dbReference type="PROSITE" id="PS51375">
    <property type="entry name" value="PPR"/>
    <property type="match status" value="3"/>
</dbReference>
<evidence type="ECO:0000256" key="2">
    <source>
        <dbReference type="ARBA" id="ARBA00022737"/>
    </source>
</evidence>
<feature type="repeat" description="PPR" evidence="3">
    <location>
        <begin position="346"/>
        <end position="380"/>
    </location>
</feature>
<dbReference type="Gene3D" id="1.25.40.10">
    <property type="entry name" value="Tetratricopeptide repeat domain"/>
    <property type="match status" value="3"/>
</dbReference>
<evidence type="ECO:0000313" key="5">
    <source>
        <dbReference type="Proteomes" id="UP000663760"/>
    </source>
</evidence>
<dbReference type="Pfam" id="PF01535">
    <property type="entry name" value="PPR"/>
    <property type="match status" value="1"/>
</dbReference>
<dbReference type="OrthoDB" id="1846553at2759"/>
<feature type="repeat" description="PPR" evidence="3">
    <location>
        <begin position="208"/>
        <end position="242"/>
    </location>
</feature>
<dbReference type="InterPro" id="IPR002885">
    <property type="entry name" value="PPR_rpt"/>
</dbReference>
<gene>
    <name evidence="4" type="ORF">SI8410_03004205</name>
</gene>